<evidence type="ECO:0000313" key="3">
    <source>
        <dbReference type="Proteomes" id="UP000266272"/>
    </source>
</evidence>
<reference evidence="2 3" key="1">
    <citation type="journal article" date="2018" name="PLoS Pathog.">
        <title>Evolution of structural diversity of trichothecenes, a family of toxins produced by plant pathogenic and entomopathogenic fungi.</title>
        <authorList>
            <person name="Proctor R.H."/>
            <person name="McCormick S.P."/>
            <person name="Kim H.S."/>
            <person name="Cardoza R.E."/>
            <person name="Stanley A.M."/>
            <person name="Lindo L."/>
            <person name="Kelly A."/>
            <person name="Brown D.W."/>
            <person name="Lee T."/>
            <person name="Vaughan M.M."/>
            <person name="Alexander N.J."/>
            <person name="Busman M."/>
            <person name="Gutierrez S."/>
        </authorList>
    </citation>
    <scope>NUCLEOTIDE SEQUENCE [LARGE SCALE GENOMIC DNA]</scope>
    <source>
        <strain evidence="2 3">IBT 40837</strain>
    </source>
</reference>
<feature type="region of interest" description="Disordered" evidence="1">
    <location>
        <begin position="75"/>
        <end position="130"/>
    </location>
</feature>
<name>A0A395NPG3_TRIAR</name>
<evidence type="ECO:0000256" key="1">
    <source>
        <dbReference type="SAM" id="MobiDB-lite"/>
    </source>
</evidence>
<feature type="compositionally biased region" description="Acidic residues" evidence="1">
    <location>
        <begin position="82"/>
        <end position="92"/>
    </location>
</feature>
<dbReference type="Proteomes" id="UP000266272">
    <property type="component" value="Unassembled WGS sequence"/>
</dbReference>
<keyword evidence="3" id="KW-1185">Reference proteome</keyword>
<protein>
    <submittedName>
        <fullName evidence="2">Uncharacterized protein</fullName>
    </submittedName>
</protein>
<organism evidence="2 3">
    <name type="scientific">Trichoderma arundinaceum</name>
    <dbReference type="NCBI Taxonomy" id="490622"/>
    <lineage>
        <taxon>Eukaryota</taxon>
        <taxon>Fungi</taxon>
        <taxon>Dikarya</taxon>
        <taxon>Ascomycota</taxon>
        <taxon>Pezizomycotina</taxon>
        <taxon>Sordariomycetes</taxon>
        <taxon>Hypocreomycetidae</taxon>
        <taxon>Hypocreales</taxon>
        <taxon>Hypocreaceae</taxon>
        <taxon>Trichoderma</taxon>
    </lineage>
</organism>
<feature type="compositionally biased region" description="Polar residues" evidence="1">
    <location>
        <begin position="93"/>
        <end position="110"/>
    </location>
</feature>
<evidence type="ECO:0000313" key="2">
    <source>
        <dbReference type="EMBL" id="RFU77972.1"/>
    </source>
</evidence>
<dbReference type="EMBL" id="PXOA01000243">
    <property type="protein sequence ID" value="RFU77972.1"/>
    <property type="molecule type" value="Genomic_DNA"/>
</dbReference>
<feature type="region of interest" description="Disordered" evidence="1">
    <location>
        <begin position="24"/>
        <end position="47"/>
    </location>
</feature>
<accession>A0A395NPG3</accession>
<dbReference type="AlphaFoldDB" id="A0A395NPG3"/>
<sequence length="130" mass="14097">MADFAFLSIFGFLGFLQRRRCARNTPLPSSQSVQSSQPLSNEETAVAKDDALETTLKDDSLETKLPGDALETKLKDDTLETTLEDDALEDDGSSVQTMPPSYHEATTTAEDSVEHDEANSGLSNKKSAVI</sequence>
<comment type="caution">
    <text evidence="2">The sequence shown here is derived from an EMBL/GenBank/DDBJ whole genome shotgun (WGS) entry which is preliminary data.</text>
</comment>
<proteinExistence type="predicted"/>
<feature type="compositionally biased region" description="Polar residues" evidence="1">
    <location>
        <begin position="120"/>
        <end position="130"/>
    </location>
</feature>
<feature type="compositionally biased region" description="Low complexity" evidence="1">
    <location>
        <begin position="26"/>
        <end position="40"/>
    </location>
</feature>
<gene>
    <name evidence="2" type="ORF">TARUN_4268</name>
</gene>